<dbReference type="AlphaFoldDB" id="A0A0P1BB95"/>
<sequence>MVATVHPALPDSPSPSDLKTFGRRSRRFVWAKVSGGKTDIVRSEPSKGDQTILHEIFSASDAPAQIERHRRQRSSTVSAAGGPVVPASLDEEARLAALHKPSGLAKRHGRSRSIFFRKNPTSKAGSATAESSAPSGRSRCATEQAQSDMEDAISFGSLASPRSASVTKALRDLEQVSDFVCHRKGATRLHDAEHRTDEFQHVGGELCLLLTSLFVCTRFADRAGSLATQQHVKAISQEQRASLESDMQRWDDEPHQWVASLAS</sequence>
<accession>A0A0P1BB95</accession>
<reference evidence="2 3" key="1">
    <citation type="submission" date="2014-09" db="EMBL/GenBank/DDBJ databases">
        <authorList>
            <person name="Magalhaes I.L.F."/>
            <person name="Oliveira U."/>
            <person name="Santos F.R."/>
            <person name="Vidigal T.H.D.A."/>
            <person name="Brescovit A.D."/>
            <person name="Santos A.J."/>
        </authorList>
    </citation>
    <scope>NUCLEOTIDE SEQUENCE [LARGE SCALE GENOMIC DNA]</scope>
</reference>
<evidence type="ECO:0000313" key="2">
    <source>
        <dbReference type="EMBL" id="CEH13001.1"/>
    </source>
</evidence>
<feature type="region of interest" description="Disordered" evidence="1">
    <location>
        <begin position="101"/>
        <end position="144"/>
    </location>
</feature>
<dbReference type="Proteomes" id="UP000054845">
    <property type="component" value="Unassembled WGS sequence"/>
</dbReference>
<feature type="compositionally biased region" description="Polar residues" evidence="1">
    <location>
        <begin position="119"/>
        <end position="144"/>
    </location>
</feature>
<protein>
    <submittedName>
        <fullName evidence="2">Uncharacterized protein</fullName>
    </submittedName>
</protein>
<proteinExistence type="predicted"/>
<evidence type="ECO:0000256" key="1">
    <source>
        <dbReference type="SAM" id="MobiDB-lite"/>
    </source>
</evidence>
<feature type="region of interest" description="Disordered" evidence="1">
    <location>
        <begin position="1"/>
        <end position="20"/>
    </location>
</feature>
<name>A0A0P1BB95_9BASI</name>
<keyword evidence="3" id="KW-1185">Reference proteome</keyword>
<feature type="compositionally biased region" description="Low complexity" evidence="1">
    <location>
        <begin position="9"/>
        <end position="18"/>
    </location>
</feature>
<evidence type="ECO:0000313" key="3">
    <source>
        <dbReference type="Proteomes" id="UP000054845"/>
    </source>
</evidence>
<organism evidence="2 3">
    <name type="scientific">Ceraceosorus bombacis</name>
    <dbReference type="NCBI Taxonomy" id="401625"/>
    <lineage>
        <taxon>Eukaryota</taxon>
        <taxon>Fungi</taxon>
        <taxon>Dikarya</taxon>
        <taxon>Basidiomycota</taxon>
        <taxon>Ustilaginomycotina</taxon>
        <taxon>Exobasidiomycetes</taxon>
        <taxon>Ceraceosorales</taxon>
        <taxon>Ceraceosoraceae</taxon>
        <taxon>Ceraceosorus</taxon>
    </lineage>
</organism>
<dbReference type="EMBL" id="CCYA01000192">
    <property type="protein sequence ID" value="CEH13001.1"/>
    <property type="molecule type" value="Genomic_DNA"/>
</dbReference>